<name>A0A6C0FEK6_9ZZZZ</name>
<dbReference type="EMBL" id="MN738838">
    <property type="protein sequence ID" value="QHT38939.1"/>
    <property type="molecule type" value="Genomic_DNA"/>
</dbReference>
<sequence>MNCQNNWVEMTDEELAIAAYGEGIPPESLKDEEEGGETIIITVSMDSETTQMPFGTVNTGPFLELFWRKTGADCDGEEELMQLPDGNTYLISLAEHCE</sequence>
<protein>
    <submittedName>
        <fullName evidence="1">Uncharacterized protein</fullName>
    </submittedName>
</protein>
<accession>A0A6C0FEK6</accession>
<organism evidence="1">
    <name type="scientific">viral metagenome</name>
    <dbReference type="NCBI Taxonomy" id="1070528"/>
    <lineage>
        <taxon>unclassified sequences</taxon>
        <taxon>metagenomes</taxon>
        <taxon>organismal metagenomes</taxon>
    </lineage>
</organism>
<reference evidence="1" key="1">
    <citation type="journal article" date="2020" name="Nature">
        <title>Giant virus diversity and host interactions through global metagenomics.</title>
        <authorList>
            <person name="Schulz F."/>
            <person name="Roux S."/>
            <person name="Paez-Espino D."/>
            <person name="Jungbluth S."/>
            <person name="Walsh D.A."/>
            <person name="Denef V.J."/>
            <person name="McMahon K.D."/>
            <person name="Konstantinidis K.T."/>
            <person name="Eloe-Fadrosh E.A."/>
            <person name="Kyrpides N.C."/>
            <person name="Woyke T."/>
        </authorList>
    </citation>
    <scope>NUCLEOTIDE SEQUENCE</scope>
    <source>
        <strain evidence="1">GVMAG-S-ERX556126-94</strain>
    </source>
</reference>
<evidence type="ECO:0000313" key="1">
    <source>
        <dbReference type="EMBL" id="QHT38939.1"/>
    </source>
</evidence>
<proteinExistence type="predicted"/>
<dbReference type="AlphaFoldDB" id="A0A6C0FEK6"/>